<dbReference type="Proteomes" id="UP000043316">
    <property type="component" value="Unassembled WGS sequence"/>
</dbReference>
<sequence>MLSTENSPNRGVNTVTDKISTTGFTRLRIGLCLLSLGVIMPLQAAIIEIGSGSQQWAGPAFNQSISASFDGYYIMLNPNYGLVAITGAGIPETTGCVNNTALSDVGGVQGYKIAQGIFLVPQASFTMTYQLNSGSSETMSGTFGNSGVQGIISGSGNAAATPPNSAWCLSPRGAPVSPFFEEYSARSGSITGNWTIITDGTQQDGIYPIPDMYFSSSALSSATKDSILTGHQVKVSTRQCSININKSINFGEVEHNSTFGAELELVKDNLEVGCTQNSANPAANINIKFQANSGLYGSEATRLSLNEGGGYITGEITGVTGVGTCNLTQGLKFNGEPLKLGSINAGESSETFSNELIWRLCSGGDTLPVGNVTASATADIIFN</sequence>
<gene>
    <name evidence="1" type="ORF">ERS008476_02210</name>
</gene>
<dbReference type="EMBL" id="CWJI01000004">
    <property type="protein sequence ID" value="CRY55228.1"/>
    <property type="molecule type" value="Genomic_DNA"/>
</dbReference>
<evidence type="ECO:0000313" key="2">
    <source>
        <dbReference type="Proteomes" id="UP000043316"/>
    </source>
</evidence>
<evidence type="ECO:0008006" key="3">
    <source>
        <dbReference type="Google" id="ProtNLM"/>
    </source>
</evidence>
<dbReference type="AlphaFoldDB" id="A0A0H5LVP8"/>
<reference evidence="2" key="1">
    <citation type="submission" date="2015-03" db="EMBL/GenBank/DDBJ databases">
        <authorList>
            <consortium name="Pathogen Informatics"/>
        </authorList>
    </citation>
    <scope>NUCLEOTIDE SEQUENCE [LARGE SCALE GENOMIC DNA]</scope>
    <source>
        <strain evidence="2">R148</strain>
    </source>
</reference>
<evidence type="ECO:0000313" key="1">
    <source>
        <dbReference type="EMBL" id="CRY55228.1"/>
    </source>
</evidence>
<organism evidence="1 2">
    <name type="scientific">Yersinia intermedia</name>
    <dbReference type="NCBI Taxonomy" id="631"/>
    <lineage>
        <taxon>Bacteria</taxon>
        <taxon>Pseudomonadati</taxon>
        <taxon>Pseudomonadota</taxon>
        <taxon>Gammaproteobacteria</taxon>
        <taxon>Enterobacterales</taxon>
        <taxon>Yersiniaceae</taxon>
        <taxon>Yersinia</taxon>
    </lineage>
</organism>
<name>A0A0H5LVP8_YERIN</name>
<protein>
    <recommendedName>
        <fullName evidence="3">Adhesin</fullName>
    </recommendedName>
</protein>
<proteinExistence type="predicted"/>
<accession>A0A0H5LVP8</accession>